<accession>A0AA37BBJ1</accession>
<name>A0AA37BBJ1_9ACTN</name>
<proteinExistence type="predicted"/>
<reference evidence="2" key="1">
    <citation type="journal article" date="2014" name="Int. J. Syst. Evol. Microbiol.">
        <title>Complete genome sequence of Corynebacterium casei LMG S-19264T (=DSM 44701T), isolated from a smear-ripened cheese.</title>
        <authorList>
            <consortium name="US DOE Joint Genome Institute (JGI-PGF)"/>
            <person name="Walter F."/>
            <person name="Albersmeier A."/>
            <person name="Kalinowski J."/>
            <person name="Ruckert C."/>
        </authorList>
    </citation>
    <scope>NUCLEOTIDE SEQUENCE</scope>
    <source>
        <strain evidence="2">JCM 3093</strain>
    </source>
</reference>
<reference evidence="2" key="2">
    <citation type="submission" date="2022-09" db="EMBL/GenBank/DDBJ databases">
        <authorList>
            <person name="Sun Q."/>
            <person name="Ohkuma M."/>
        </authorList>
    </citation>
    <scope>NUCLEOTIDE SEQUENCE</scope>
    <source>
        <strain evidence="2">JCM 3093</strain>
    </source>
</reference>
<protein>
    <submittedName>
        <fullName evidence="2">Uncharacterized protein</fullName>
    </submittedName>
</protein>
<feature type="chain" id="PRO_5041392303" evidence="1">
    <location>
        <begin position="27"/>
        <end position="50"/>
    </location>
</feature>
<keyword evidence="1" id="KW-0732">Signal</keyword>
<feature type="signal peptide" evidence="1">
    <location>
        <begin position="1"/>
        <end position="26"/>
    </location>
</feature>
<gene>
    <name evidence="2" type="ORF">GCM10010126_02040</name>
</gene>
<evidence type="ECO:0000256" key="1">
    <source>
        <dbReference type="SAM" id="SignalP"/>
    </source>
</evidence>
<dbReference type="EMBL" id="BMQD01000001">
    <property type="protein sequence ID" value="GGK45976.1"/>
    <property type="molecule type" value="Genomic_DNA"/>
</dbReference>
<dbReference type="AlphaFoldDB" id="A0AA37BBJ1"/>
<organism evidence="2 3">
    <name type="scientific">Planomonospora parontospora</name>
    <dbReference type="NCBI Taxonomy" id="58119"/>
    <lineage>
        <taxon>Bacteria</taxon>
        <taxon>Bacillati</taxon>
        <taxon>Actinomycetota</taxon>
        <taxon>Actinomycetes</taxon>
        <taxon>Streptosporangiales</taxon>
        <taxon>Streptosporangiaceae</taxon>
        <taxon>Planomonospora</taxon>
    </lineage>
</organism>
<sequence length="50" mass="5019">MRRRLAISALAALVTALFAVSVNATAAGAASSAPAEKKIVVQYGPAPHAE</sequence>
<evidence type="ECO:0000313" key="2">
    <source>
        <dbReference type="EMBL" id="GGK45976.1"/>
    </source>
</evidence>
<evidence type="ECO:0000313" key="3">
    <source>
        <dbReference type="Proteomes" id="UP000627984"/>
    </source>
</evidence>
<dbReference type="Proteomes" id="UP000627984">
    <property type="component" value="Unassembled WGS sequence"/>
</dbReference>
<comment type="caution">
    <text evidence="2">The sequence shown here is derived from an EMBL/GenBank/DDBJ whole genome shotgun (WGS) entry which is preliminary data.</text>
</comment>